<accession>A0ABW6C203</accession>
<feature type="domain" description="GFO/IDH/MocA-like oxidoreductase" evidence="2">
    <location>
        <begin position="157"/>
        <end position="273"/>
    </location>
</feature>
<dbReference type="PANTHER" id="PTHR43377">
    <property type="entry name" value="BILIVERDIN REDUCTASE A"/>
    <property type="match status" value="1"/>
</dbReference>
<evidence type="ECO:0000313" key="3">
    <source>
        <dbReference type="EMBL" id="MFD3003267.1"/>
    </source>
</evidence>
<dbReference type="Gene3D" id="3.30.360.10">
    <property type="entry name" value="Dihydrodipicolinate Reductase, domain 2"/>
    <property type="match status" value="1"/>
</dbReference>
<dbReference type="EMBL" id="JBHUOX010000026">
    <property type="protein sequence ID" value="MFD3003267.1"/>
    <property type="molecule type" value="Genomic_DNA"/>
</dbReference>
<organism evidence="3 4">
    <name type="scientific">Pontibacter toksunensis</name>
    <dbReference type="NCBI Taxonomy" id="1332631"/>
    <lineage>
        <taxon>Bacteria</taxon>
        <taxon>Pseudomonadati</taxon>
        <taxon>Bacteroidota</taxon>
        <taxon>Cytophagia</taxon>
        <taxon>Cytophagales</taxon>
        <taxon>Hymenobacteraceae</taxon>
        <taxon>Pontibacter</taxon>
    </lineage>
</organism>
<dbReference type="InterPro" id="IPR051450">
    <property type="entry name" value="Gfo/Idh/MocA_Oxidoreductases"/>
</dbReference>
<keyword evidence="4" id="KW-1185">Reference proteome</keyword>
<dbReference type="SUPFAM" id="SSF51735">
    <property type="entry name" value="NAD(P)-binding Rossmann-fold domains"/>
    <property type="match status" value="1"/>
</dbReference>
<sequence>MVYKNNYSAKLKQPLKVALAGLSHDHVEGALERLAQEDVLVIGIAEGNEELVQRYRRSYQLPESLFYKDLPTLLEYEKPDVVMAYNAIAEHGAVVEACAPLGVHVMVEKPLATTVKDAARMAELARRHRIHLLTNYETTWYPSNQEVCIMVRHRIAVGEIRKMVVHDGNIGPKELGCSKEFLGWLTDPEKNGGGAITDFGCYGANLMTWLMQGQEPLAVTAVTRQLKPEVYPIVDDDATIILEYPQATGVIEASWNWPYNIKDLEVYGQTGYLQAVNSDTLRSKKEADEDYKIDKIEPLAAPYQDYVSYFAAVVRGEIKPEQDLSSLENNLTVVKILEAARESARKGKRVVLKI</sequence>
<evidence type="ECO:0000259" key="1">
    <source>
        <dbReference type="Pfam" id="PF01408"/>
    </source>
</evidence>
<dbReference type="InterPro" id="IPR000683">
    <property type="entry name" value="Gfo/Idh/MocA-like_OxRdtase_N"/>
</dbReference>
<dbReference type="Proteomes" id="UP001597641">
    <property type="component" value="Unassembled WGS sequence"/>
</dbReference>
<evidence type="ECO:0000313" key="4">
    <source>
        <dbReference type="Proteomes" id="UP001597641"/>
    </source>
</evidence>
<dbReference type="RefSeq" id="WP_377490309.1">
    <property type="nucleotide sequence ID" value="NZ_JBHUOX010000026.1"/>
</dbReference>
<protein>
    <submittedName>
        <fullName evidence="3">Gfo/Idh/MocA family protein</fullName>
    </submittedName>
</protein>
<proteinExistence type="predicted"/>
<dbReference type="Pfam" id="PF01408">
    <property type="entry name" value="GFO_IDH_MocA"/>
    <property type="match status" value="1"/>
</dbReference>
<dbReference type="InterPro" id="IPR055170">
    <property type="entry name" value="GFO_IDH_MocA-like_dom"/>
</dbReference>
<evidence type="ECO:0000259" key="2">
    <source>
        <dbReference type="Pfam" id="PF22725"/>
    </source>
</evidence>
<dbReference type="Pfam" id="PF22725">
    <property type="entry name" value="GFO_IDH_MocA_C3"/>
    <property type="match status" value="1"/>
</dbReference>
<dbReference type="InterPro" id="IPR036291">
    <property type="entry name" value="NAD(P)-bd_dom_sf"/>
</dbReference>
<feature type="domain" description="Gfo/Idh/MocA-like oxidoreductase N-terminal" evidence="1">
    <location>
        <begin position="36"/>
        <end position="131"/>
    </location>
</feature>
<comment type="caution">
    <text evidence="3">The sequence shown here is derived from an EMBL/GenBank/DDBJ whole genome shotgun (WGS) entry which is preliminary data.</text>
</comment>
<dbReference type="SUPFAM" id="SSF55347">
    <property type="entry name" value="Glyceraldehyde-3-phosphate dehydrogenase-like, C-terminal domain"/>
    <property type="match status" value="1"/>
</dbReference>
<gene>
    <name evidence="3" type="ORF">ACFS7Z_23090</name>
</gene>
<dbReference type="PANTHER" id="PTHR43377:SF1">
    <property type="entry name" value="BILIVERDIN REDUCTASE A"/>
    <property type="match status" value="1"/>
</dbReference>
<reference evidence="4" key="1">
    <citation type="journal article" date="2019" name="Int. J. Syst. Evol. Microbiol.">
        <title>The Global Catalogue of Microorganisms (GCM) 10K type strain sequencing project: providing services to taxonomists for standard genome sequencing and annotation.</title>
        <authorList>
            <consortium name="The Broad Institute Genomics Platform"/>
            <consortium name="The Broad Institute Genome Sequencing Center for Infectious Disease"/>
            <person name="Wu L."/>
            <person name="Ma J."/>
        </authorList>
    </citation>
    <scope>NUCLEOTIDE SEQUENCE [LARGE SCALE GENOMIC DNA]</scope>
    <source>
        <strain evidence="4">KCTC 23984</strain>
    </source>
</reference>
<name>A0ABW6C203_9BACT</name>
<dbReference type="Gene3D" id="3.40.50.720">
    <property type="entry name" value="NAD(P)-binding Rossmann-like Domain"/>
    <property type="match status" value="1"/>
</dbReference>